<dbReference type="SUPFAM" id="SSF47781">
    <property type="entry name" value="RuvA domain 2-like"/>
    <property type="match status" value="1"/>
</dbReference>
<dbReference type="GO" id="GO:0015627">
    <property type="term" value="C:type II protein secretion system complex"/>
    <property type="evidence" value="ECO:0007669"/>
    <property type="project" value="TreeGrafter"/>
</dbReference>
<evidence type="ECO:0000313" key="2">
    <source>
        <dbReference type="Proteomes" id="UP000319908"/>
    </source>
</evidence>
<dbReference type="Proteomes" id="UP000319908">
    <property type="component" value="Unassembled WGS sequence"/>
</dbReference>
<dbReference type="EMBL" id="SJPU01000002">
    <property type="protein sequence ID" value="TWU16108.1"/>
    <property type="molecule type" value="Genomic_DNA"/>
</dbReference>
<reference evidence="1 2" key="1">
    <citation type="journal article" date="2020" name="Antonie Van Leeuwenhoek">
        <title>Rhodopirellula heiligendammensis sp. nov., Rhodopirellula pilleata sp. nov., and Rhodopirellula solitaria sp. nov. isolated from natural or artificial marine surfaces in Northern Germany and California, USA, and emended description of the genus Rhodopirellula.</title>
        <authorList>
            <person name="Kallscheuer N."/>
            <person name="Wiegand S."/>
            <person name="Jogler M."/>
            <person name="Boedeker C."/>
            <person name="Peeters S.H."/>
            <person name="Rast P."/>
            <person name="Heuer A."/>
            <person name="Jetten M.S.M."/>
            <person name="Rohde M."/>
            <person name="Jogler C."/>
        </authorList>
    </citation>
    <scope>NUCLEOTIDE SEQUENCE [LARGE SCALE GENOMIC DNA]</scope>
    <source>
        <strain evidence="1 2">Poly21</strain>
    </source>
</reference>
<name>A0A5C6BVP5_9BACT</name>
<dbReference type="InterPro" id="IPR051675">
    <property type="entry name" value="Endo/Exo/Phosphatase_dom_1"/>
</dbReference>
<dbReference type="PANTHER" id="PTHR21180:SF32">
    <property type="entry name" value="ENDONUCLEASE_EXONUCLEASE_PHOSPHATASE FAMILY DOMAIN-CONTAINING PROTEIN 1"/>
    <property type="match status" value="1"/>
</dbReference>
<comment type="caution">
    <text evidence="1">The sequence shown here is derived from an EMBL/GenBank/DDBJ whole genome shotgun (WGS) entry which is preliminary data.</text>
</comment>
<sequence length="131" mass="14643">MRRQLDRRFNDTRGPLQNPGVDIPLVGVALVFILCQWVGPRPPDSPLRRQNLPRGPLIKLSLNDATANELGLLPQIGPKMAQRIIHFRNSRSLFRNWAEFESISGVGPATIQTIQPYCAIVPVTEDLASNH</sequence>
<dbReference type="RefSeq" id="WP_146407830.1">
    <property type="nucleotide sequence ID" value="NZ_SJPU01000002.1"/>
</dbReference>
<evidence type="ECO:0000313" key="1">
    <source>
        <dbReference type="EMBL" id="TWU16108.1"/>
    </source>
</evidence>
<dbReference type="AlphaFoldDB" id="A0A5C6BVP5"/>
<dbReference type="InterPro" id="IPR010994">
    <property type="entry name" value="RuvA_2-like"/>
</dbReference>
<organism evidence="1 2">
    <name type="scientific">Allorhodopirellula heiligendammensis</name>
    <dbReference type="NCBI Taxonomy" id="2714739"/>
    <lineage>
        <taxon>Bacteria</taxon>
        <taxon>Pseudomonadati</taxon>
        <taxon>Planctomycetota</taxon>
        <taxon>Planctomycetia</taxon>
        <taxon>Pirellulales</taxon>
        <taxon>Pirellulaceae</taxon>
        <taxon>Allorhodopirellula</taxon>
    </lineage>
</organism>
<keyword evidence="2" id="KW-1185">Reference proteome</keyword>
<dbReference type="PANTHER" id="PTHR21180">
    <property type="entry name" value="ENDONUCLEASE/EXONUCLEASE/PHOSPHATASE FAMILY DOMAIN-CONTAINING PROTEIN 1"/>
    <property type="match status" value="1"/>
</dbReference>
<dbReference type="Pfam" id="PF12836">
    <property type="entry name" value="HHH_3"/>
    <property type="match status" value="1"/>
</dbReference>
<gene>
    <name evidence="1" type="ORF">Poly21_33130</name>
</gene>
<protein>
    <submittedName>
        <fullName evidence="1">Helix-hairpin-helix motif protein</fullName>
    </submittedName>
</protein>
<accession>A0A5C6BVP5</accession>
<dbReference type="OrthoDB" id="9790239at2"/>
<dbReference type="GO" id="GO:0015628">
    <property type="term" value="P:protein secretion by the type II secretion system"/>
    <property type="evidence" value="ECO:0007669"/>
    <property type="project" value="TreeGrafter"/>
</dbReference>
<proteinExistence type="predicted"/>
<dbReference type="Gene3D" id="1.10.150.320">
    <property type="entry name" value="Photosystem II 12 kDa extrinsic protein"/>
    <property type="match status" value="1"/>
</dbReference>